<feature type="domain" description="Adenosine deaminase" evidence="7">
    <location>
        <begin position="23"/>
        <end position="347"/>
    </location>
</feature>
<evidence type="ECO:0000256" key="1">
    <source>
        <dbReference type="ARBA" id="ARBA00001947"/>
    </source>
</evidence>
<dbReference type="EMBL" id="SACR01000001">
    <property type="protein sequence ID" value="RVU49213.1"/>
    <property type="molecule type" value="Genomic_DNA"/>
</dbReference>
<dbReference type="RefSeq" id="WP_128226850.1">
    <property type="nucleotide sequence ID" value="NZ_SACR01000001.1"/>
</dbReference>
<dbReference type="GO" id="GO:0005829">
    <property type="term" value="C:cytosol"/>
    <property type="evidence" value="ECO:0007669"/>
    <property type="project" value="TreeGrafter"/>
</dbReference>
<dbReference type="Gene3D" id="3.20.20.140">
    <property type="entry name" value="Metal-dependent hydrolases"/>
    <property type="match status" value="1"/>
</dbReference>
<comment type="similarity">
    <text evidence="2">Belongs to the metallo-dependent hydrolases superfamily. Adenosine and AMP deaminases family.</text>
</comment>
<evidence type="ECO:0000313" key="8">
    <source>
        <dbReference type="EMBL" id="RVU49213.1"/>
    </source>
</evidence>
<proteinExistence type="inferred from homology"/>
<dbReference type="EC" id="3.5.4.4" evidence="3"/>
<dbReference type="PANTHER" id="PTHR11409:SF43">
    <property type="entry name" value="ADENOSINE DEAMINASE"/>
    <property type="match status" value="1"/>
</dbReference>
<accession>A0A437RQZ9</accession>
<dbReference type="AlphaFoldDB" id="A0A437RQZ9"/>
<comment type="cofactor">
    <cofactor evidence="1">
        <name>Zn(2+)</name>
        <dbReference type="ChEBI" id="CHEBI:29105"/>
    </cofactor>
</comment>
<dbReference type="GO" id="GO:0006154">
    <property type="term" value="P:adenosine catabolic process"/>
    <property type="evidence" value="ECO:0007669"/>
    <property type="project" value="TreeGrafter"/>
</dbReference>
<protein>
    <recommendedName>
        <fullName evidence="3">adenosine deaminase</fullName>
        <ecNumber evidence="3">3.5.4.4</ecNumber>
    </recommendedName>
</protein>
<comment type="caution">
    <text evidence="8">The sequence shown here is derived from an EMBL/GenBank/DDBJ whole genome shotgun (WGS) entry which is preliminary data.</text>
</comment>
<evidence type="ECO:0000256" key="6">
    <source>
        <dbReference type="ARBA" id="ARBA00022833"/>
    </source>
</evidence>
<keyword evidence="5 8" id="KW-0378">Hydrolase</keyword>
<dbReference type="GO" id="GO:0046103">
    <property type="term" value="P:inosine biosynthetic process"/>
    <property type="evidence" value="ECO:0007669"/>
    <property type="project" value="TreeGrafter"/>
</dbReference>
<dbReference type="InterPro" id="IPR006330">
    <property type="entry name" value="Ado/ade_deaminase"/>
</dbReference>
<gene>
    <name evidence="8" type="primary">add</name>
    <name evidence="8" type="ORF">EOE66_01110</name>
</gene>
<dbReference type="InterPro" id="IPR032466">
    <property type="entry name" value="Metal_Hydrolase"/>
</dbReference>
<evidence type="ECO:0000256" key="4">
    <source>
        <dbReference type="ARBA" id="ARBA00022723"/>
    </source>
</evidence>
<keyword evidence="6" id="KW-0862">Zinc</keyword>
<sequence>MRTPASPPAPPPAAALERARQLPKVLLHEHLDGGLRVATLLELLQERGIEPAAPTVQGLADWFAGNAHAGSLEKYLEGFALTVAAMASPAALERVAFEAAEDARADGAVLAEFRIAPLLFEAHGVPGEAVVEALLAGLKRSALPSGLLICGMRQLPESETARAAELALKYRSQGVVGFDLAGPEFGFPPGNHARVLQRLREAGLPLTLHAGEADGPERVMEAIELGATRIGHGVQLVQALNDPARAAWVERVRERGVHLEVCPSSNVHTGAATSIASHPITALWQAGVSLSYHTDNRLISCVTQSEEAAALLAQTALEEIDLLAMATEAARHAFLPAAQRDAALETIALFSAPRLPPVPVVRV</sequence>
<keyword evidence="4" id="KW-0479">Metal-binding</keyword>
<evidence type="ECO:0000313" key="9">
    <source>
        <dbReference type="Proteomes" id="UP000285575"/>
    </source>
</evidence>
<reference evidence="8 9" key="1">
    <citation type="submission" date="2019-01" db="EMBL/GenBank/DDBJ databases">
        <authorList>
            <person name="Chen W.-M."/>
        </authorList>
    </citation>
    <scope>NUCLEOTIDE SEQUENCE [LARGE SCALE GENOMIC DNA]</scope>
    <source>
        <strain evidence="8 9">KYPY4</strain>
    </source>
</reference>
<dbReference type="InterPro" id="IPR001365">
    <property type="entry name" value="A_deaminase_dom"/>
</dbReference>
<evidence type="ECO:0000256" key="2">
    <source>
        <dbReference type="ARBA" id="ARBA00006676"/>
    </source>
</evidence>
<dbReference type="SUPFAM" id="SSF51556">
    <property type="entry name" value="Metallo-dependent hydrolases"/>
    <property type="match status" value="1"/>
</dbReference>
<name>A0A437RQZ9_9BURK</name>
<dbReference type="Pfam" id="PF00962">
    <property type="entry name" value="A_deaminase"/>
    <property type="match status" value="1"/>
</dbReference>
<dbReference type="GO" id="GO:0043103">
    <property type="term" value="P:hypoxanthine salvage"/>
    <property type="evidence" value="ECO:0007669"/>
    <property type="project" value="TreeGrafter"/>
</dbReference>
<keyword evidence="9" id="KW-1185">Reference proteome</keyword>
<dbReference type="GO" id="GO:0004000">
    <property type="term" value="F:adenosine deaminase activity"/>
    <property type="evidence" value="ECO:0007669"/>
    <property type="project" value="TreeGrafter"/>
</dbReference>
<organism evidence="8 9">
    <name type="scientific">Rubrivivax rivuli</name>
    <dbReference type="NCBI Taxonomy" id="1862385"/>
    <lineage>
        <taxon>Bacteria</taxon>
        <taxon>Pseudomonadati</taxon>
        <taxon>Pseudomonadota</taxon>
        <taxon>Betaproteobacteria</taxon>
        <taxon>Burkholderiales</taxon>
        <taxon>Sphaerotilaceae</taxon>
        <taxon>Rubrivivax</taxon>
    </lineage>
</organism>
<evidence type="ECO:0000256" key="5">
    <source>
        <dbReference type="ARBA" id="ARBA00022801"/>
    </source>
</evidence>
<dbReference type="GO" id="GO:0046872">
    <property type="term" value="F:metal ion binding"/>
    <property type="evidence" value="ECO:0007669"/>
    <property type="project" value="UniProtKB-KW"/>
</dbReference>
<dbReference type="Proteomes" id="UP000285575">
    <property type="component" value="Unassembled WGS sequence"/>
</dbReference>
<evidence type="ECO:0000259" key="7">
    <source>
        <dbReference type="Pfam" id="PF00962"/>
    </source>
</evidence>
<dbReference type="OrthoDB" id="105475at2"/>
<dbReference type="PANTHER" id="PTHR11409">
    <property type="entry name" value="ADENOSINE DEAMINASE"/>
    <property type="match status" value="1"/>
</dbReference>
<evidence type="ECO:0000256" key="3">
    <source>
        <dbReference type="ARBA" id="ARBA00012784"/>
    </source>
</evidence>
<dbReference type="NCBIfam" id="TIGR01430">
    <property type="entry name" value="aden_deam"/>
    <property type="match status" value="1"/>
</dbReference>